<dbReference type="SUPFAM" id="SSF52540">
    <property type="entry name" value="P-loop containing nucleoside triphosphate hydrolases"/>
    <property type="match status" value="1"/>
</dbReference>
<gene>
    <name evidence="1" type="ORF">GCM10009554_59340</name>
</gene>
<dbReference type="EMBL" id="BAAAHK010000016">
    <property type="protein sequence ID" value="GAA0954084.1"/>
    <property type="molecule type" value="Genomic_DNA"/>
</dbReference>
<comment type="caution">
    <text evidence="1">The sequence shown here is derived from an EMBL/GenBank/DDBJ whole genome shotgun (WGS) entry which is preliminary data.</text>
</comment>
<evidence type="ECO:0000313" key="1">
    <source>
        <dbReference type="EMBL" id="GAA0954084.1"/>
    </source>
</evidence>
<dbReference type="Proteomes" id="UP001500542">
    <property type="component" value="Unassembled WGS sequence"/>
</dbReference>
<accession>A0ABN1RAL4</accession>
<proteinExistence type="predicted"/>
<dbReference type="Gene3D" id="3.40.50.300">
    <property type="entry name" value="P-loop containing nucleotide triphosphate hydrolases"/>
    <property type="match status" value="1"/>
</dbReference>
<organism evidence="1 2">
    <name type="scientific">Kribbella koreensis</name>
    <dbReference type="NCBI Taxonomy" id="57909"/>
    <lineage>
        <taxon>Bacteria</taxon>
        <taxon>Bacillati</taxon>
        <taxon>Actinomycetota</taxon>
        <taxon>Actinomycetes</taxon>
        <taxon>Propionibacteriales</taxon>
        <taxon>Kribbellaceae</taxon>
        <taxon>Kribbella</taxon>
    </lineage>
</organism>
<dbReference type="InterPro" id="IPR027417">
    <property type="entry name" value="P-loop_NTPase"/>
</dbReference>
<name>A0ABN1RAL4_9ACTN</name>
<evidence type="ECO:0008006" key="3">
    <source>
        <dbReference type="Google" id="ProtNLM"/>
    </source>
</evidence>
<sequence length="1262" mass="135937">MPRKRLAHNSNIVLAILHLAGGSRFADAARELRDGSPAASGDFTELPAELAVKVLNQAGHEFRHAADGDLGSAELALEELLAAAPKRETLGRALRDAESLRTYLLNHGGRERRAGLLSDDAQRYFDRLLDLTCEFISRTVHETDLAGRAERAGIAELLANVDLWRQETAELLRTDGKAWSGDALAVLRVAGAQARRSTQPEILPGMDRLGALETAVGGLTKSLAIIGEGGLGKSVLAGQLFERFQADTSTIFVPCTRIPASAELTDSAAVDLAFGQATAGDRDAGPLTAILANLPAGSRAVVIVDTLDLILTEQNADDVAYVLRQIARTALLFMTCRDQEWHSYLESERDLVEALYRVPALSSDEIGEWAEAYVQASGLPQDRRETFAASLSHRLSAAGVRDVFSSPLRLAMACDIYAAAGVVPAGLTITRLYEAYWEGRVARDRRGRRAYRAAHQVQAAEALAASVWEASGSRFIEYVPADDAMTATGLNDLLSEGTVQVLGGRYAFFHQTYAEYAVARHLAIRATSAELDRLEAGLRAGVPGYWAVAKHLLMLEIPSDRLQELAAHVPRDSVEGIRLHFQSAMAHDDSRLVERLAAELKERRPALLIASVGVLESAAGDCVGPALDIALWCLGNADTSSFPTVAMTVGPLIPAARSADQAAALGRALDICLKRMAADRRRHIGPVIRRLLEDAVTADATGIDLRMLVDRYGQLPEPARAWVLSAARHRAAGPQLTTALIVRALGLKCPTGATEDAAGLLISVWQEPEVRAAAGWSDWRSMLSAALPERWNACQLRLMRHLCADRATALELLAAVFDPDTSIERTQYTNAVLNLAADEPDLVAQAVIRTPRTTSNGVLGTLATVASHLAGRVDAHAQSELADSMEAYLGDHPHVIWPVVLKLACDNPSRLREYVERLTRFSVEDADGLMHGRSTVRRAFAVIVSAAEPAVVRELETELRALCTSGDPADLEQIARLQGRLTPVSATARQWVSEQLLEGTRPKVARAAAQATADSLNEWDREELKGPGLEWLLGLVASEQPHSVRAVVAAVDQQTTSLQLPETWGPVVVDRLVRSLASGEDQEVQTALIRLISSIDHATGISTADAVLIIEAHLEAARVALERSSAADSRARSAAYARLLAAVTTLGATHLGLQELGDLAVRVLTTIDSAAVVWRERPGHDKSGRPRKNLADMLIRVVTTQPLAMPRLEDAWPHCSASNKAAIAECVALVEAGTRGVISLRLARRADCPPDISNLLHARFGG</sequence>
<keyword evidence="2" id="KW-1185">Reference proteome</keyword>
<reference evidence="1 2" key="1">
    <citation type="journal article" date="2019" name="Int. J. Syst. Evol. Microbiol.">
        <title>The Global Catalogue of Microorganisms (GCM) 10K type strain sequencing project: providing services to taxonomists for standard genome sequencing and annotation.</title>
        <authorList>
            <consortium name="The Broad Institute Genomics Platform"/>
            <consortium name="The Broad Institute Genome Sequencing Center for Infectious Disease"/>
            <person name="Wu L."/>
            <person name="Ma J."/>
        </authorList>
    </citation>
    <scope>NUCLEOTIDE SEQUENCE [LARGE SCALE GENOMIC DNA]</scope>
    <source>
        <strain evidence="1 2">JCM 10977</strain>
    </source>
</reference>
<evidence type="ECO:0000313" key="2">
    <source>
        <dbReference type="Proteomes" id="UP001500542"/>
    </source>
</evidence>
<protein>
    <recommendedName>
        <fullName evidence="3">NACHT domain-containing protein</fullName>
    </recommendedName>
</protein>
<dbReference type="RefSeq" id="WP_343977435.1">
    <property type="nucleotide sequence ID" value="NZ_BAAAHK010000016.1"/>
</dbReference>